<accession>A0ACD0P2F4</accession>
<dbReference type="Proteomes" id="UP000245626">
    <property type="component" value="Unassembled WGS sequence"/>
</dbReference>
<organism evidence="1 2">
    <name type="scientific">Violaceomyces palustris</name>
    <dbReference type="NCBI Taxonomy" id="1673888"/>
    <lineage>
        <taxon>Eukaryota</taxon>
        <taxon>Fungi</taxon>
        <taxon>Dikarya</taxon>
        <taxon>Basidiomycota</taxon>
        <taxon>Ustilaginomycotina</taxon>
        <taxon>Ustilaginomycetes</taxon>
        <taxon>Violaceomycetales</taxon>
        <taxon>Violaceomycetaceae</taxon>
        <taxon>Violaceomyces</taxon>
    </lineage>
</organism>
<sequence>MELKHLQLISNKKAELLTAAQQARNLSYSPYSKFRVGASLLTKSGVIIQGANIENSSYGATVCAERTAFGKALMESHSSGDFIAVAVASDLEGPCSPCGICRQVIREFCPLDVRVLMVGSGWKVGREVAEQPELEDLGGKELEEEHVTCVTLQHLLPMSFGPDDLEKPRQS</sequence>
<evidence type="ECO:0000313" key="1">
    <source>
        <dbReference type="EMBL" id="PWN52232.1"/>
    </source>
</evidence>
<protein>
    <submittedName>
        <fullName evidence="1">Cytidine deaminase</fullName>
    </submittedName>
</protein>
<keyword evidence="2" id="KW-1185">Reference proteome</keyword>
<proteinExistence type="predicted"/>
<evidence type="ECO:0000313" key="2">
    <source>
        <dbReference type="Proteomes" id="UP000245626"/>
    </source>
</evidence>
<reference evidence="1 2" key="1">
    <citation type="journal article" date="2018" name="Mol. Biol. Evol.">
        <title>Broad Genomic Sampling Reveals a Smut Pathogenic Ancestry of the Fungal Clade Ustilaginomycotina.</title>
        <authorList>
            <person name="Kijpornyongpan T."/>
            <person name="Mondo S.J."/>
            <person name="Barry K."/>
            <person name="Sandor L."/>
            <person name="Lee J."/>
            <person name="Lipzen A."/>
            <person name="Pangilinan J."/>
            <person name="LaButti K."/>
            <person name="Hainaut M."/>
            <person name="Henrissat B."/>
            <person name="Grigoriev I.V."/>
            <person name="Spatafora J.W."/>
            <person name="Aime M.C."/>
        </authorList>
    </citation>
    <scope>NUCLEOTIDE SEQUENCE [LARGE SCALE GENOMIC DNA]</scope>
    <source>
        <strain evidence="1 2">SA 807</strain>
    </source>
</reference>
<dbReference type="EMBL" id="KZ819789">
    <property type="protein sequence ID" value="PWN52232.1"/>
    <property type="molecule type" value="Genomic_DNA"/>
</dbReference>
<name>A0ACD0P2F4_9BASI</name>
<gene>
    <name evidence="1" type="ORF">IE53DRAFT_367383</name>
</gene>